<evidence type="ECO:0000256" key="5">
    <source>
        <dbReference type="PROSITE-ProRule" id="PRU10141"/>
    </source>
</evidence>
<reference evidence="8" key="1">
    <citation type="submission" date="2023-10" db="EMBL/GenBank/DDBJ databases">
        <authorList>
            <person name="Chen Y."/>
            <person name="Shah S."/>
            <person name="Dougan E. K."/>
            <person name="Thang M."/>
            <person name="Chan C."/>
        </authorList>
    </citation>
    <scope>NUCLEOTIDE SEQUENCE [LARGE SCALE GENOMIC DNA]</scope>
</reference>
<keyword evidence="9" id="KW-1185">Reference proteome</keyword>
<dbReference type="Gene3D" id="3.30.420.10">
    <property type="entry name" value="Ribonuclease H-like superfamily/Ribonuclease H"/>
    <property type="match status" value="1"/>
</dbReference>
<evidence type="ECO:0000256" key="2">
    <source>
        <dbReference type="ARBA" id="ARBA00022741"/>
    </source>
</evidence>
<dbReference type="PROSITE" id="PS50011">
    <property type="entry name" value="PROTEIN_KINASE_DOM"/>
    <property type="match status" value="1"/>
</dbReference>
<dbReference type="InterPro" id="IPR008271">
    <property type="entry name" value="Ser/Thr_kinase_AS"/>
</dbReference>
<comment type="caution">
    <text evidence="8">The sequence shown here is derived from an EMBL/GenBank/DDBJ whole genome shotgun (WGS) entry which is preliminary data.</text>
</comment>
<feature type="compositionally biased region" description="Basic and acidic residues" evidence="6">
    <location>
        <begin position="859"/>
        <end position="880"/>
    </location>
</feature>
<dbReference type="PANTHER" id="PTHR11909">
    <property type="entry name" value="CASEIN KINASE-RELATED"/>
    <property type="match status" value="1"/>
</dbReference>
<dbReference type="InterPro" id="IPR017441">
    <property type="entry name" value="Protein_kinase_ATP_BS"/>
</dbReference>
<dbReference type="PROSITE" id="PS00107">
    <property type="entry name" value="PROTEIN_KINASE_ATP"/>
    <property type="match status" value="1"/>
</dbReference>
<dbReference type="PROSITE" id="PS00108">
    <property type="entry name" value="PROTEIN_KINASE_ST"/>
    <property type="match status" value="1"/>
</dbReference>
<evidence type="ECO:0000259" key="7">
    <source>
        <dbReference type="PROSITE" id="PS50011"/>
    </source>
</evidence>
<keyword evidence="3 5" id="KW-0067">ATP-binding</keyword>
<proteinExistence type="predicted"/>
<dbReference type="InterPro" id="IPR036397">
    <property type="entry name" value="RNaseH_sf"/>
</dbReference>
<dbReference type="SUPFAM" id="SSF53098">
    <property type="entry name" value="Ribonuclease H-like"/>
    <property type="match status" value="1"/>
</dbReference>
<feature type="binding site" evidence="5">
    <location>
        <position position="500"/>
    </location>
    <ligand>
        <name>ATP</name>
        <dbReference type="ChEBI" id="CHEBI:30616"/>
    </ligand>
</feature>
<dbReference type="InterPro" id="IPR050235">
    <property type="entry name" value="CK1_Ser-Thr_kinase"/>
</dbReference>
<evidence type="ECO:0000256" key="6">
    <source>
        <dbReference type="SAM" id="MobiDB-lite"/>
    </source>
</evidence>
<evidence type="ECO:0000256" key="3">
    <source>
        <dbReference type="ARBA" id="ARBA00022840"/>
    </source>
</evidence>
<name>A0ABN9S723_9DINO</name>
<keyword evidence="2 5" id="KW-0547">Nucleotide-binding</keyword>
<dbReference type="CDD" id="cd14016">
    <property type="entry name" value="STKc_CK1"/>
    <property type="match status" value="1"/>
</dbReference>
<dbReference type="Pfam" id="PF00069">
    <property type="entry name" value="Pkinase"/>
    <property type="match status" value="1"/>
</dbReference>
<accession>A0ABN9S723</accession>
<feature type="region of interest" description="Disordered" evidence="6">
    <location>
        <begin position="750"/>
        <end position="812"/>
    </location>
</feature>
<dbReference type="Proteomes" id="UP001189429">
    <property type="component" value="Unassembled WGS sequence"/>
</dbReference>
<feature type="compositionally biased region" description="Polar residues" evidence="6">
    <location>
        <begin position="753"/>
        <end position="765"/>
    </location>
</feature>
<protein>
    <recommendedName>
        <fullName evidence="4">Casein kinase I</fullName>
        <ecNumber evidence="1">2.7.11.1</ecNumber>
    </recommendedName>
</protein>
<evidence type="ECO:0000313" key="9">
    <source>
        <dbReference type="Proteomes" id="UP001189429"/>
    </source>
</evidence>
<dbReference type="InterPro" id="IPR000719">
    <property type="entry name" value="Prot_kinase_dom"/>
</dbReference>
<evidence type="ECO:0000256" key="4">
    <source>
        <dbReference type="ARBA" id="ARBA00023860"/>
    </source>
</evidence>
<dbReference type="EMBL" id="CAUYUJ010009780">
    <property type="protein sequence ID" value="CAK0827653.1"/>
    <property type="molecule type" value="Genomic_DNA"/>
</dbReference>
<feature type="compositionally biased region" description="Basic and acidic residues" evidence="6">
    <location>
        <begin position="777"/>
        <end position="791"/>
    </location>
</feature>
<evidence type="ECO:0000313" key="8">
    <source>
        <dbReference type="EMBL" id="CAK0827653.1"/>
    </source>
</evidence>
<dbReference type="Gene3D" id="1.10.510.10">
    <property type="entry name" value="Transferase(Phosphotransferase) domain 1"/>
    <property type="match status" value="1"/>
</dbReference>
<dbReference type="EC" id="2.7.11.1" evidence="1"/>
<evidence type="ECO:0000256" key="1">
    <source>
        <dbReference type="ARBA" id="ARBA00012513"/>
    </source>
</evidence>
<dbReference type="SUPFAM" id="SSF56112">
    <property type="entry name" value="Protein kinase-like (PK-like)"/>
    <property type="match status" value="1"/>
</dbReference>
<feature type="compositionally biased region" description="Polar residues" evidence="6">
    <location>
        <begin position="843"/>
        <end position="853"/>
    </location>
</feature>
<gene>
    <name evidence="8" type="ORF">PCOR1329_LOCUS27135</name>
</gene>
<dbReference type="InterPro" id="IPR011009">
    <property type="entry name" value="Kinase-like_dom_sf"/>
</dbReference>
<feature type="domain" description="Protein kinase" evidence="7">
    <location>
        <begin position="471"/>
        <end position="745"/>
    </location>
</feature>
<feature type="region of interest" description="Disordered" evidence="6">
    <location>
        <begin position="833"/>
        <end position="880"/>
    </location>
</feature>
<organism evidence="8 9">
    <name type="scientific">Prorocentrum cordatum</name>
    <dbReference type="NCBI Taxonomy" id="2364126"/>
    <lineage>
        <taxon>Eukaryota</taxon>
        <taxon>Sar</taxon>
        <taxon>Alveolata</taxon>
        <taxon>Dinophyceae</taxon>
        <taxon>Prorocentrales</taxon>
        <taxon>Prorocentraceae</taxon>
        <taxon>Prorocentrum</taxon>
    </lineage>
</organism>
<sequence length="900" mass="98876">MFRATWLPVKAFIHALWHSWLPRDALDFGLREAHDRLSIIEHPWSSIRGPFSAVWATLKRVGVTAASATSWTWPDGAVINPMGFCPVTIQELVYRAVECWQFAKVADHLDPPEFCNGVILSPLKALLSTKSKLTAPQGGHLRSTVVGGQWPQKRQWAEGYDATPTCLLCPHAEGTLLRRHCSCVRLDSLEGAPASRVNAVRAAQSPLALVFAGRCLVPFPALVRPPPGRSACWGLGGPDSFTGDIYPDGSVFEAEYPSLASAGWGCVALHPDCLQVVYFCSGPVLDPLQCISAAELIAVIHVLRFAAPPVRMFSDSAFVVDGFRERGRVKGHAAVGDIQHGRATARHRFGNMMADRAAKSAAAFARVPRQSRAQLQARSKVVKTWGDCRARLWPDHALKVLKRLGKGSFASVPRCFGSQRRRRSQRPLRPFLFTPPSWRCSLAAGAWPMRALSEAGDKLPLTIGGRLGGIYCLGRKLGSGSFGEIYFVVDTQTGEELAVKLESSKSKYPMLAFEAKLLKHLQGAPGFAKVHYSDVDGDYNVMVMDLLGPSLEDLFNMCHRRFSLKTVVMIAEQMLYRIEYLHSKHFIHRDIKPDNFLVGAGKKASIVHLIDFGLAKKYRDPKSQQHIPYVEGKSLTGTARYASINAHIGVEQSRRDDLEAIGYVLMYFNRGKLPWQGIQAPTKEVKYQKIKEVKMETPIEALCEGYPEVFSTYLKYCKALRFEDRPDYAYLRGLFKNLYQQEGFVNNGMFDWSQPSTQGSTTAASAQRDGGDGPDLAVRDSAADVANKEATARCLSPGRAGRVSRPLTPSRDGAHVVEKRSLVTVASTTGACSPTDVGRRSAGLQTMRTTRSGTPADGGGDRDAGKDKVNKPDMPDFDVRKQPKGILSLFGCCAKAGVKD</sequence>
<dbReference type="InterPro" id="IPR012337">
    <property type="entry name" value="RNaseH-like_sf"/>
</dbReference>
<dbReference type="SMART" id="SM00220">
    <property type="entry name" value="S_TKc"/>
    <property type="match status" value="1"/>
</dbReference>